<dbReference type="EMBL" id="KB446267">
    <property type="protein sequence ID" value="EMD30353.1"/>
    <property type="molecule type" value="Genomic_DNA"/>
</dbReference>
<gene>
    <name evidence="2" type="ORF">CERSUDRAFT_101494</name>
</gene>
<proteinExistence type="predicted"/>
<dbReference type="AlphaFoldDB" id="M2Q0H0"/>
<organism evidence="2 3">
    <name type="scientific">Ceriporiopsis subvermispora (strain B)</name>
    <name type="common">White-rot fungus</name>
    <name type="synonym">Gelatoporia subvermispora</name>
    <dbReference type="NCBI Taxonomy" id="914234"/>
    <lineage>
        <taxon>Eukaryota</taxon>
        <taxon>Fungi</taxon>
        <taxon>Dikarya</taxon>
        <taxon>Basidiomycota</taxon>
        <taxon>Agaricomycotina</taxon>
        <taxon>Agaricomycetes</taxon>
        <taxon>Polyporales</taxon>
        <taxon>Gelatoporiaceae</taxon>
        <taxon>Gelatoporia</taxon>
    </lineage>
</organism>
<keyword evidence="3" id="KW-1185">Reference proteome</keyword>
<evidence type="ECO:0000313" key="2">
    <source>
        <dbReference type="EMBL" id="EMD30353.1"/>
    </source>
</evidence>
<feature type="transmembrane region" description="Helical" evidence="1">
    <location>
        <begin position="28"/>
        <end position="47"/>
    </location>
</feature>
<evidence type="ECO:0000313" key="3">
    <source>
        <dbReference type="Proteomes" id="UP000016930"/>
    </source>
</evidence>
<keyword evidence="1" id="KW-1133">Transmembrane helix</keyword>
<evidence type="ECO:0000256" key="1">
    <source>
        <dbReference type="SAM" id="Phobius"/>
    </source>
</evidence>
<keyword evidence="1" id="KW-0812">Transmembrane</keyword>
<dbReference type="HOGENOM" id="CLU_2413061_0_0_1"/>
<name>M2Q0H0_CERS8</name>
<dbReference type="Proteomes" id="UP000016930">
    <property type="component" value="Unassembled WGS sequence"/>
</dbReference>
<sequence>MSSSSGLGALRGRVDRRTSDVGTYHRRWRLPVVAGLLLALGIALGLGRVLAAFVIHCLGGAILLCRLCVHGLEFHSDAARFRFAPFIKDHVA</sequence>
<keyword evidence="1" id="KW-0472">Membrane</keyword>
<accession>M2Q0H0</accession>
<reference evidence="2 3" key="1">
    <citation type="journal article" date="2012" name="Proc. Natl. Acad. Sci. U.S.A.">
        <title>Comparative genomics of Ceriporiopsis subvermispora and Phanerochaete chrysosporium provide insight into selective ligninolysis.</title>
        <authorList>
            <person name="Fernandez-Fueyo E."/>
            <person name="Ruiz-Duenas F.J."/>
            <person name="Ferreira P."/>
            <person name="Floudas D."/>
            <person name="Hibbett D.S."/>
            <person name="Canessa P."/>
            <person name="Larrondo L.F."/>
            <person name="James T.Y."/>
            <person name="Seelenfreund D."/>
            <person name="Lobos S."/>
            <person name="Polanco R."/>
            <person name="Tello M."/>
            <person name="Honda Y."/>
            <person name="Watanabe T."/>
            <person name="Watanabe T."/>
            <person name="Ryu J.S."/>
            <person name="Kubicek C.P."/>
            <person name="Schmoll M."/>
            <person name="Gaskell J."/>
            <person name="Hammel K.E."/>
            <person name="St John F.J."/>
            <person name="Vanden Wymelenberg A."/>
            <person name="Sabat G."/>
            <person name="Splinter BonDurant S."/>
            <person name="Syed K."/>
            <person name="Yadav J.S."/>
            <person name="Doddapaneni H."/>
            <person name="Subramanian V."/>
            <person name="Lavin J.L."/>
            <person name="Oguiza J.A."/>
            <person name="Perez G."/>
            <person name="Pisabarro A.G."/>
            <person name="Ramirez L."/>
            <person name="Santoyo F."/>
            <person name="Master E."/>
            <person name="Coutinho P.M."/>
            <person name="Henrissat B."/>
            <person name="Lombard V."/>
            <person name="Magnuson J.K."/>
            <person name="Kuees U."/>
            <person name="Hori C."/>
            <person name="Igarashi K."/>
            <person name="Samejima M."/>
            <person name="Held B.W."/>
            <person name="Barry K.W."/>
            <person name="LaButti K.M."/>
            <person name="Lapidus A."/>
            <person name="Lindquist E.A."/>
            <person name="Lucas S.M."/>
            <person name="Riley R."/>
            <person name="Salamov A.A."/>
            <person name="Hoffmeister D."/>
            <person name="Schwenk D."/>
            <person name="Hadar Y."/>
            <person name="Yarden O."/>
            <person name="de Vries R.P."/>
            <person name="Wiebenga A."/>
            <person name="Stenlid J."/>
            <person name="Eastwood D."/>
            <person name="Grigoriev I.V."/>
            <person name="Berka R.M."/>
            <person name="Blanchette R.A."/>
            <person name="Kersten P."/>
            <person name="Martinez A.T."/>
            <person name="Vicuna R."/>
            <person name="Cullen D."/>
        </authorList>
    </citation>
    <scope>NUCLEOTIDE SEQUENCE [LARGE SCALE GENOMIC DNA]</scope>
    <source>
        <strain evidence="2 3">B</strain>
    </source>
</reference>
<protein>
    <submittedName>
        <fullName evidence="2">Uncharacterized protein</fullName>
    </submittedName>
</protein>